<dbReference type="InterPro" id="IPR036522">
    <property type="entry name" value="MoaC_sf"/>
</dbReference>
<keyword evidence="7" id="KW-1185">Reference proteome</keyword>
<keyword evidence="2 4" id="KW-0501">Molybdenum cofactor biosynthesis</keyword>
<dbReference type="KEGG" id="harc:HARCEL1_07365"/>
<comment type="subunit">
    <text evidence="4">Homohexamer; trimer of dimers.</text>
</comment>
<accession>A0A2R4X4E3</accession>
<dbReference type="InterPro" id="IPR023045">
    <property type="entry name" value="MoaC"/>
</dbReference>
<dbReference type="InterPro" id="IPR002820">
    <property type="entry name" value="Mopterin_CF_biosynth-C_dom"/>
</dbReference>
<protein>
    <recommendedName>
        <fullName evidence="4">Probable cyclic pyranopterin monophosphate synthase</fullName>
        <ecNumber evidence="4">4.6.1.17</ecNumber>
    </recommendedName>
    <alternativeName>
        <fullName evidence="4">Molybdenum cofactor biosynthesis protein C</fullName>
    </alternativeName>
</protein>
<dbReference type="CDD" id="cd01419">
    <property type="entry name" value="MoaC_A"/>
    <property type="match status" value="1"/>
</dbReference>
<evidence type="ECO:0000256" key="2">
    <source>
        <dbReference type="ARBA" id="ARBA00023150"/>
    </source>
</evidence>
<dbReference type="NCBIfam" id="TIGR00581">
    <property type="entry name" value="moaC"/>
    <property type="match status" value="1"/>
</dbReference>
<keyword evidence="3 4" id="KW-0456">Lyase</keyword>
<evidence type="ECO:0000256" key="3">
    <source>
        <dbReference type="ARBA" id="ARBA00023239"/>
    </source>
</evidence>
<comment type="catalytic activity">
    <reaction evidence="4">
        <text>(8S)-3',8-cyclo-7,8-dihydroguanosine 5'-triphosphate = cyclic pyranopterin phosphate + diphosphate</text>
        <dbReference type="Rhea" id="RHEA:49580"/>
        <dbReference type="ChEBI" id="CHEBI:33019"/>
        <dbReference type="ChEBI" id="CHEBI:59648"/>
        <dbReference type="ChEBI" id="CHEBI:131766"/>
        <dbReference type="EC" id="4.6.1.17"/>
    </reaction>
</comment>
<dbReference type="GO" id="GO:0061799">
    <property type="term" value="F:cyclic pyranopterin monophosphate synthase activity"/>
    <property type="evidence" value="ECO:0007669"/>
    <property type="project" value="UniProtKB-UniRule"/>
</dbReference>
<comment type="function">
    <text evidence="4">Catalyzes the conversion of (8S)-3',8-cyclo-7,8-dihydroguanosine 5'-triphosphate to cyclic pyranopterin monophosphate (cPMP).</text>
</comment>
<gene>
    <name evidence="4 6" type="primary">moaC</name>
    <name evidence="6" type="ORF">HARCEL1_07365</name>
</gene>
<dbReference type="SUPFAM" id="SSF55040">
    <property type="entry name" value="Molybdenum cofactor biosynthesis protein C, MoaC"/>
    <property type="match status" value="1"/>
</dbReference>
<feature type="domain" description="Molybdopterin cofactor biosynthesis C (MoaC)" evidence="5">
    <location>
        <begin position="81"/>
        <end position="219"/>
    </location>
</feature>
<feature type="binding site" evidence="4">
    <location>
        <begin position="141"/>
        <end position="143"/>
    </location>
    <ligand>
        <name>substrate</name>
    </ligand>
</feature>
<dbReference type="EC" id="4.6.1.17" evidence="4"/>
<comment type="pathway">
    <text evidence="1 4">Cofactor biosynthesis; molybdopterin biosynthesis.</text>
</comment>
<sequence length="221" mass="23251">MLTRATAGIVDRTPVFCLPGSENAAHLGTSDLVVPVVGHVVGLAAGDDHDAGADGHVHRPDDGAIDAGDLTHVDDEGAAQMVDVGSKADSERRAVARGRLTLQAATVDAIREHDIEKGDVLATARVGAIQAVKHTWETIPLCHQIPITNVDVAFDLADRAVELTVAVETVGPTGCEMEALEGVTTGLDVVWDMVKAAEKDADGQYPETSIDDVRVVEKIKR</sequence>
<name>A0A2R4X4E3_9EURY</name>
<proteinExistence type="inferred from homology"/>
<dbReference type="InterPro" id="IPR023047">
    <property type="entry name" value="Mo_CF_biosynth-C_arc"/>
</dbReference>
<evidence type="ECO:0000313" key="6">
    <source>
        <dbReference type="EMBL" id="AWB28671.1"/>
    </source>
</evidence>
<dbReference type="HAMAP" id="MF_01224_A">
    <property type="entry name" value="MoaC_A"/>
    <property type="match status" value="1"/>
</dbReference>
<feature type="active site" evidence="4">
    <location>
        <position position="192"/>
    </location>
</feature>
<evidence type="ECO:0000256" key="1">
    <source>
        <dbReference type="ARBA" id="ARBA00005046"/>
    </source>
</evidence>
<dbReference type="Proteomes" id="UP000244727">
    <property type="component" value="Chromosome"/>
</dbReference>
<dbReference type="GO" id="GO:0006777">
    <property type="term" value="P:Mo-molybdopterin cofactor biosynthetic process"/>
    <property type="evidence" value="ECO:0007669"/>
    <property type="project" value="UniProtKB-UniRule"/>
</dbReference>
<dbReference type="Gene3D" id="3.40.980.10">
    <property type="entry name" value="MoaB/Mog-like domain"/>
    <property type="match status" value="1"/>
</dbReference>
<dbReference type="Gene3D" id="3.30.70.640">
    <property type="entry name" value="Molybdopterin cofactor biosynthesis C (MoaC) domain"/>
    <property type="match status" value="1"/>
</dbReference>
<feature type="binding site" evidence="4">
    <location>
        <begin position="177"/>
        <end position="178"/>
    </location>
    <ligand>
        <name>substrate</name>
    </ligand>
</feature>
<evidence type="ECO:0000256" key="4">
    <source>
        <dbReference type="HAMAP-Rule" id="MF_01224"/>
    </source>
</evidence>
<dbReference type="Pfam" id="PF01967">
    <property type="entry name" value="MoaC"/>
    <property type="match status" value="1"/>
</dbReference>
<dbReference type="InterPro" id="IPR036425">
    <property type="entry name" value="MoaB/Mog-like_dom_sf"/>
</dbReference>
<organism evidence="6 7">
    <name type="scientific">Halococcoides cellulosivorans</name>
    <dbReference type="NCBI Taxonomy" id="1679096"/>
    <lineage>
        <taxon>Archaea</taxon>
        <taxon>Methanobacteriati</taxon>
        <taxon>Methanobacteriota</taxon>
        <taxon>Stenosarchaea group</taxon>
        <taxon>Halobacteria</taxon>
        <taxon>Halobacteriales</taxon>
        <taxon>Haloarculaceae</taxon>
        <taxon>Halococcoides</taxon>
    </lineage>
</organism>
<evidence type="ECO:0000259" key="5">
    <source>
        <dbReference type="Pfam" id="PF01967"/>
    </source>
</evidence>
<dbReference type="EMBL" id="CP028858">
    <property type="protein sequence ID" value="AWB28671.1"/>
    <property type="molecule type" value="Genomic_DNA"/>
</dbReference>
<comment type="similarity">
    <text evidence="4">Belongs to the MoaC family.</text>
</comment>
<dbReference type="SUPFAM" id="SSF53218">
    <property type="entry name" value="Molybdenum cofactor biosynthesis proteins"/>
    <property type="match status" value="1"/>
</dbReference>
<reference evidence="6 7" key="1">
    <citation type="submission" date="2018-04" db="EMBL/GenBank/DDBJ databases">
        <title>Halococcoides cellulosivorans gen. nov., sp. nov., an extremely halophilic cellulose-utilizing haloarchaeon from hypersaline lakes.</title>
        <authorList>
            <person name="Sorokin D.Y."/>
            <person name="Toshchakov S.V."/>
            <person name="Samarov N.I."/>
            <person name="Korzhenkov A."/>
            <person name="Kublanov I.V."/>
        </authorList>
    </citation>
    <scope>NUCLEOTIDE SEQUENCE [LARGE SCALE GENOMIC DNA]</scope>
    <source>
        <strain evidence="6 7">HArcel1</strain>
    </source>
</reference>
<dbReference type="AlphaFoldDB" id="A0A2R4X4E3"/>
<dbReference type="NCBIfam" id="NF008999">
    <property type="entry name" value="PRK12343.1"/>
    <property type="match status" value="1"/>
</dbReference>
<evidence type="ECO:0000313" key="7">
    <source>
        <dbReference type="Proteomes" id="UP000244727"/>
    </source>
</evidence>
<dbReference type="UniPathway" id="UPA00344"/>